<evidence type="ECO:0000313" key="3">
    <source>
        <dbReference type="Proteomes" id="UP000054010"/>
    </source>
</evidence>
<comment type="caution">
    <text evidence="2">The sequence shown here is derived from an EMBL/GenBank/DDBJ whole genome shotgun (WGS) entry which is preliminary data.</text>
</comment>
<reference evidence="2 3" key="1">
    <citation type="journal article" date="2011" name="J. Bacteriol.">
        <title>Draft genome sequence of the anoxygenic filamentous phototrophic bacterium Oscillochloris trichoides subsp. DG-6.</title>
        <authorList>
            <person name="Kuznetsov B.B."/>
            <person name="Ivanovsky R.N."/>
            <person name="Keppen O.I."/>
            <person name="Sukhacheva M.V."/>
            <person name="Bumazhkin B.K."/>
            <person name="Patutina E.O."/>
            <person name="Beletsky A.V."/>
            <person name="Mardanov A.V."/>
            <person name="Baslerov R.V."/>
            <person name="Panteleeva A.N."/>
            <person name="Kolganova T.V."/>
            <person name="Ravin N.V."/>
            <person name="Skryabin K.G."/>
        </authorList>
    </citation>
    <scope>NUCLEOTIDE SEQUENCE [LARGE SCALE GENOMIC DNA]</scope>
    <source>
        <strain evidence="2 3">DG-6</strain>
    </source>
</reference>
<dbReference type="AlphaFoldDB" id="E1IAV7"/>
<sequence length="131" mass="14893">MNNTPNGPDVATILEVLRAEVRAAHANTQKSDDHSGIERELAHCAEEIEIARVVSAHWPLEGRNLYERGWAMINKVVRRYLRWYINPIVEQQNSFNDASARAIRQLIAANSELRAQVADLRSQLAQHKQAE</sequence>
<feature type="coiled-coil region" evidence="1">
    <location>
        <begin position="103"/>
        <end position="130"/>
    </location>
</feature>
<organism evidence="2 3">
    <name type="scientific">Oscillochloris trichoides DG-6</name>
    <dbReference type="NCBI Taxonomy" id="765420"/>
    <lineage>
        <taxon>Bacteria</taxon>
        <taxon>Bacillati</taxon>
        <taxon>Chloroflexota</taxon>
        <taxon>Chloroflexia</taxon>
        <taxon>Chloroflexales</taxon>
        <taxon>Chloroflexineae</taxon>
        <taxon>Oscillochloridaceae</taxon>
        <taxon>Oscillochloris</taxon>
    </lineage>
</organism>
<name>E1IAV7_9CHLR</name>
<proteinExistence type="predicted"/>
<evidence type="ECO:0000256" key="1">
    <source>
        <dbReference type="SAM" id="Coils"/>
    </source>
</evidence>
<dbReference type="OrthoDB" id="160104at2"/>
<keyword evidence="1" id="KW-0175">Coiled coil</keyword>
<dbReference type="STRING" id="765420.OSCT_0458"/>
<dbReference type="Proteomes" id="UP000054010">
    <property type="component" value="Unassembled WGS sequence"/>
</dbReference>
<dbReference type="EMBL" id="ADVR01000007">
    <property type="protein sequence ID" value="EFO81713.1"/>
    <property type="molecule type" value="Genomic_DNA"/>
</dbReference>
<keyword evidence="3" id="KW-1185">Reference proteome</keyword>
<dbReference type="eggNOG" id="ENOG5033MKI">
    <property type="taxonomic scope" value="Bacteria"/>
</dbReference>
<gene>
    <name evidence="2" type="ORF">OSCT_0458</name>
</gene>
<protein>
    <submittedName>
        <fullName evidence="2">Uncharacterized protein</fullName>
    </submittedName>
</protein>
<accession>E1IAV7</accession>
<dbReference type="HOGENOM" id="CLU_1966628_0_0_0"/>
<evidence type="ECO:0000313" key="2">
    <source>
        <dbReference type="EMBL" id="EFO81713.1"/>
    </source>
</evidence>